<evidence type="ECO:0000313" key="2">
    <source>
        <dbReference type="Proteomes" id="UP001377168"/>
    </source>
</evidence>
<sequence>MALITLDIPTPAQLRPRWAALAAVLAARGWGDGCRADDARWHYDDGGGNWLDLHHFEDGRALLVGHDHEYTNTYYGPAAEYFQQQETDLLAGAPAWWEPPLRAVQEAGQWVGFVYGFEDGRWQCAQYEPDDGFASVGLPALSPEMTVEFVTEYTKDSPGMQAPPPTAAIEALVAADCLVTEDLLTAVIGPQPTTPTAWKPTAGVAAAHAFRPWPRHRQ</sequence>
<proteinExistence type="predicted"/>
<dbReference type="EMBL" id="JBBKAJ010000022">
    <property type="protein sequence ID" value="MEJ8632682.1"/>
    <property type="molecule type" value="Genomic_DNA"/>
</dbReference>
<accession>A0ACC6PP07</accession>
<comment type="caution">
    <text evidence="1">The sequence shown here is derived from an EMBL/GenBank/DDBJ whole genome shotgun (WGS) entry which is preliminary data.</text>
</comment>
<dbReference type="Proteomes" id="UP001377168">
    <property type="component" value="Unassembled WGS sequence"/>
</dbReference>
<name>A0ACC6PP07_9ACTN</name>
<evidence type="ECO:0000313" key="1">
    <source>
        <dbReference type="EMBL" id="MEJ8632682.1"/>
    </source>
</evidence>
<keyword evidence="2" id="KW-1185">Reference proteome</keyword>
<protein>
    <submittedName>
        <fullName evidence="1">Proteophosphoglycan 5</fullName>
    </submittedName>
</protein>
<organism evidence="1 2">
    <name type="scientific">Streptomyces achmelvichensis</name>
    <dbReference type="NCBI Taxonomy" id="3134111"/>
    <lineage>
        <taxon>Bacteria</taxon>
        <taxon>Bacillati</taxon>
        <taxon>Actinomycetota</taxon>
        <taxon>Actinomycetes</taxon>
        <taxon>Kitasatosporales</taxon>
        <taxon>Streptomycetaceae</taxon>
        <taxon>Streptomyces</taxon>
    </lineage>
</organism>
<gene>
    <name evidence="1" type="ORF">WKI67_04650</name>
</gene>
<reference evidence="1" key="1">
    <citation type="submission" date="2024-03" db="EMBL/GenBank/DDBJ databases">
        <title>Novel Streptomyces species of biotechnological and ecological value are a feature of Machair soil.</title>
        <authorList>
            <person name="Prole J.R."/>
            <person name="Goodfellow M."/>
            <person name="Allenby N."/>
            <person name="Ward A.C."/>
        </authorList>
    </citation>
    <scope>NUCLEOTIDE SEQUENCE</scope>
    <source>
        <strain evidence="1">MS2.AVA.5</strain>
    </source>
</reference>